<feature type="transmembrane region" description="Helical" evidence="8">
    <location>
        <begin position="97"/>
        <end position="118"/>
    </location>
</feature>
<feature type="transmembrane region" description="Helical" evidence="8">
    <location>
        <begin position="347"/>
        <end position="367"/>
    </location>
</feature>
<comment type="subcellular location">
    <subcellularLocation>
        <location evidence="1">Membrane</location>
        <topology evidence="1">Multi-pass membrane protein</topology>
    </subcellularLocation>
</comment>
<protein>
    <submittedName>
        <fullName evidence="9">Divalent metal cation transporter</fullName>
    </submittedName>
</protein>
<keyword evidence="10" id="KW-1185">Reference proteome</keyword>
<keyword evidence="2" id="KW-0813">Transport</keyword>
<dbReference type="PANTHER" id="PTHR11706">
    <property type="entry name" value="SOLUTE CARRIER PROTEIN FAMILY 11 MEMBER"/>
    <property type="match status" value="1"/>
</dbReference>
<evidence type="ECO:0000256" key="5">
    <source>
        <dbReference type="ARBA" id="ARBA00022989"/>
    </source>
</evidence>
<evidence type="ECO:0000256" key="2">
    <source>
        <dbReference type="ARBA" id="ARBA00022448"/>
    </source>
</evidence>
<evidence type="ECO:0000313" key="9">
    <source>
        <dbReference type="EMBL" id="MFK2905652.1"/>
    </source>
</evidence>
<feature type="transmembrane region" description="Helical" evidence="8">
    <location>
        <begin position="197"/>
        <end position="217"/>
    </location>
</feature>
<keyword evidence="6 8" id="KW-0472">Membrane</keyword>
<keyword evidence="4" id="KW-0769">Symport</keyword>
<feature type="transmembrane region" description="Helical" evidence="8">
    <location>
        <begin position="124"/>
        <end position="147"/>
    </location>
</feature>
<evidence type="ECO:0000256" key="3">
    <source>
        <dbReference type="ARBA" id="ARBA00022692"/>
    </source>
</evidence>
<accession>A0ABW8JWZ0</accession>
<keyword evidence="3 8" id="KW-0812">Transmembrane</keyword>
<feature type="region of interest" description="Disordered" evidence="7">
    <location>
        <begin position="1"/>
        <end position="22"/>
    </location>
</feature>
<evidence type="ECO:0000256" key="1">
    <source>
        <dbReference type="ARBA" id="ARBA00004141"/>
    </source>
</evidence>
<organism evidence="9 10">
    <name type="scientific">Dyella ginsengisoli</name>
    <dbReference type="NCBI Taxonomy" id="363848"/>
    <lineage>
        <taxon>Bacteria</taxon>
        <taxon>Pseudomonadati</taxon>
        <taxon>Pseudomonadota</taxon>
        <taxon>Gammaproteobacteria</taxon>
        <taxon>Lysobacterales</taxon>
        <taxon>Rhodanobacteraceae</taxon>
        <taxon>Dyella</taxon>
    </lineage>
</organism>
<feature type="transmembrane region" description="Helical" evidence="8">
    <location>
        <begin position="56"/>
        <end position="76"/>
    </location>
</feature>
<reference evidence="9 10" key="1">
    <citation type="submission" date="2020-10" db="EMBL/GenBank/DDBJ databases">
        <title>Phylogeny of dyella-like bacteria.</title>
        <authorList>
            <person name="Fu J."/>
        </authorList>
    </citation>
    <scope>NUCLEOTIDE SEQUENCE [LARGE SCALE GENOMIC DNA]</scope>
    <source>
        <strain evidence="9 10">Gsoil3046</strain>
    </source>
</reference>
<feature type="compositionally biased region" description="Low complexity" evidence="7">
    <location>
        <begin position="11"/>
        <end position="22"/>
    </location>
</feature>
<dbReference type="PANTHER" id="PTHR11706:SF33">
    <property type="entry name" value="NATURAL RESISTANCE-ASSOCIATED MACROPHAGE PROTEIN 2"/>
    <property type="match status" value="1"/>
</dbReference>
<evidence type="ECO:0000313" key="10">
    <source>
        <dbReference type="Proteomes" id="UP001620460"/>
    </source>
</evidence>
<dbReference type="Proteomes" id="UP001620460">
    <property type="component" value="Unassembled WGS sequence"/>
</dbReference>
<feature type="transmembrane region" description="Helical" evidence="8">
    <location>
        <begin position="373"/>
        <end position="391"/>
    </location>
</feature>
<feature type="transmembrane region" description="Helical" evidence="8">
    <location>
        <begin position="412"/>
        <end position="432"/>
    </location>
</feature>
<evidence type="ECO:0000256" key="8">
    <source>
        <dbReference type="SAM" id="Phobius"/>
    </source>
</evidence>
<dbReference type="InterPro" id="IPR001046">
    <property type="entry name" value="NRAMP_fam"/>
</dbReference>
<sequence>MDRQESPVPLPESASSEPAAPSLSRRLGAGLISGAADDDPSGIATYSQAGAQFGLAPLWSLYLTLPLMIGIQMVSAEVGRVTGRGLAANMRRHFPRWLTAALVGLLLGANIFNLAADIGAIGEAAAMLLGGSSMAYALGLSLLSMTLEVAVPFPRYAPVLRILTLSLFAYVLTAMVVDVPWREVLAAMIWPRWAPGPGYLLMLVAIFGTTISPYVFFWQASQEVEEEIASGQPPLRDTPLVAPGAFRRIRFDTAVGMVYSNAVAFFIMLTAAVVLHPHGVTDIQSSADAARALRPLAGPFAGALFALGILGTGLLALPVLAGSAAYAVADVFDWTEGLGRRPSEARLFYLILVGSMLLGLLLSYSPIDPIRMLFWSAVLNGVIAVPLMAGIMAMASRRSVMGDLVISRPLRWLGWLATLAMAAVVIAMLPFWH</sequence>
<gene>
    <name evidence="9" type="ORF">ISP17_16960</name>
</gene>
<name>A0ABW8JWZ0_9GAMM</name>
<feature type="transmembrane region" description="Helical" evidence="8">
    <location>
        <begin position="159"/>
        <end position="177"/>
    </location>
</feature>
<dbReference type="Pfam" id="PF01566">
    <property type="entry name" value="Nramp"/>
    <property type="match status" value="1"/>
</dbReference>
<evidence type="ECO:0000256" key="7">
    <source>
        <dbReference type="SAM" id="MobiDB-lite"/>
    </source>
</evidence>
<evidence type="ECO:0000256" key="6">
    <source>
        <dbReference type="ARBA" id="ARBA00023136"/>
    </source>
</evidence>
<evidence type="ECO:0000256" key="4">
    <source>
        <dbReference type="ARBA" id="ARBA00022847"/>
    </source>
</evidence>
<feature type="transmembrane region" description="Helical" evidence="8">
    <location>
        <begin position="256"/>
        <end position="276"/>
    </location>
</feature>
<feature type="transmembrane region" description="Helical" evidence="8">
    <location>
        <begin position="296"/>
        <end position="326"/>
    </location>
</feature>
<proteinExistence type="predicted"/>
<keyword evidence="5 8" id="KW-1133">Transmembrane helix</keyword>
<dbReference type="EMBL" id="JADIKM010000005">
    <property type="protein sequence ID" value="MFK2905652.1"/>
    <property type="molecule type" value="Genomic_DNA"/>
</dbReference>
<comment type="caution">
    <text evidence="9">The sequence shown here is derived from an EMBL/GenBank/DDBJ whole genome shotgun (WGS) entry which is preliminary data.</text>
</comment>